<feature type="region of interest" description="Disordered" evidence="1">
    <location>
        <begin position="16"/>
        <end position="62"/>
    </location>
</feature>
<feature type="region of interest" description="Disordered" evidence="1">
    <location>
        <begin position="80"/>
        <end position="159"/>
    </location>
</feature>
<feature type="compositionally biased region" description="Low complexity" evidence="1">
    <location>
        <begin position="103"/>
        <end position="117"/>
    </location>
</feature>
<dbReference type="Ensembl" id="ENSCSAVT00000008535.1">
    <property type="protein sequence ID" value="ENSCSAVP00000008426.1"/>
    <property type="gene ID" value="ENSCSAVG00000005005.1"/>
</dbReference>
<accession>H2YSW6</accession>
<evidence type="ECO:0000256" key="1">
    <source>
        <dbReference type="SAM" id="MobiDB-lite"/>
    </source>
</evidence>
<dbReference type="HOGENOM" id="CLU_1664644_0_0_1"/>
<reference evidence="3" key="1">
    <citation type="submission" date="2003-08" db="EMBL/GenBank/DDBJ databases">
        <authorList>
            <person name="Birren B."/>
            <person name="Nusbaum C."/>
            <person name="Abebe A."/>
            <person name="Abouelleil A."/>
            <person name="Adekoya E."/>
            <person name="Ait-zahra M."/>
            <person name="Allen N."/>
            <person name="Allen T."/>
            <person name="An P."/>
            <person name="Anderson M."/>
            <person name="Anderson S."/>
            <person name="Arachchi H."/>
            <person name="Armbruster J."/>
            <person name="Bachantsang P."/>
            <person name="Baldwin J."/>
            <person name="Barry A."/>
            <person name="Bayul T."/>
            <person name="Blitshsteyn B."/>
            <person name="Bloom T."/>
            <person name="Blye J."/>
            <person name="Boguslavskiy L."/>
            <person name="Borowsky M."/>
            <person name="Boukhgalter B."/>
            <person name="Brunache A."/>
            <person name="Butler J."/>
            <person name="Calixte N."/>
            <person name="Calvo S."/>
            <person name="Camarata J."/>
            <person name="Campo K."/>
            <person name="Chang J."/>
            <person name="Cheshatsang Y."/>
            <person name="Citroen M."/>
            <person name="Collymore A."/>
            <person name="Considine T."/>
            <person name="Cook A."/>
            <person name="Cooke P."/>
            <person name="Corum B."/>
            <person name="Cuomo C."/>
            <person name="David R."/>
            <person name="Dawoe T."/>
            <person name="Degray S."/>
            <person name="Dodge S."/>
            <person name="Dooley K."/>
            <person name="Dorje P."/>
            <person name="Dorjee K."/>
            <person name="Dorris L."/>
            <person name="Duffey N."/>
            <person name="Dupes A."/>
            <person name="Elkins T."/>
            <person name="Engels R."/>
            <person name="Erickson J."/>
            <person name="Farina A."/>
            <person name="Faro S."/>
            <person name="Ferreira P."/>
            <person name="Fischer H."/>
            <person name="Fitzgerald M."/>
            <person name="Foley K."/>
            <person name="Gage D."/>
            <person name="Galagan J."/>
            <person name="Gearin G."/>
            <person name="Gnerre S."/>
            <person name="Gnirke A."/>
            <person name="Goyette A."/>
            <person name="Graham J."/>
            <person name="Grandbois E."/>
            <person name="Gyaltsen K."/>
            <person name="Hafez N."/>
            <person name="Hagopian D."/>
            <person name="Hagos B."/>
            <person name="Hall J."/>
            <person name="Hatcher B."/>
            <person name="Heller A."/>
            <person name="Higgins H."/>
            <person name="Honan T."/>
            <person name="Horn A."/>
            <person name="Houde N."/>
            <person name="Hughes L."/>
            <person name="Hulme W."/>
            <person name="Husby E."/>
            <person name="Iliev I."/>
            <person name="Jaffe D."/>
            <person name="Jones C."/>
            <person name="Kamal M."/>
            <person name="Kamat A."/>
            <person name="Kamvysselis M."/>
            <person name="Karlsson E."/>
            <person name="Kells C."/>
            <person name="Kieu A."/>
            <person name="Kisner P."/>
            <person name="Kodira C."/>
            <person name="Kulbokas E."/>
            <person name="Labutti K."/>
            <person name="Lama D."/>
            <person name="Landers T."/>
            <person name="Leger J."/>
            <person name="Levine S."/>
            <person name="Lewis D."/>
            <person name="Lewis T."/>
            <person name="Lindblad-toh K."/>
            <person name="Liu X."/>
            <person name="Lokyitsang T."/>
            <person name="Lokyitsang Y."/>
            <person name="Lucien O."/>
            <person name="Lui A."/>
            <person name="Ma L.J."/>
            <person name="Mabbitt R."/>
            <person name="Macdonald J."/>
            <person name="Maclean C."/>
            <person name="Major J."/>
            <person name="Manning J."/>
            <person name="Marabella R."/>
            <person name="Maru K."/>
            <person name="Matthews C."/>
            <person name="Mauceli E."/>
            <person name="Mccarthy M."/>
            <person name="Mcdonough S."/>
            <person name="Mcghee T."/>
            <person name="Meldrim J."/>
            <person name="Meneus L."/>
            <person name="Mesirov J."/>
            <person name="Mihalev A."/>
            <person name="Mihova T."/>
            <person name="Mikkelsen T."/>
            <person name="Mlenga V."/>
            <person name="Moru K."/>
            <person name="Mozes J."/>
            <person name="Mulrain L."/>
            <person name="Munson G."/>
            <person name="Naylor J."/>
            <person name="Newes C."/>
            <person name="Nguyen C."/>
            <person name="Nguyen N."/>
            <person name="Nguyen T."/>
            <person name="Nicol R."/>
            <person name="Nielsen C."/>
            <person name="Nizzari M."/>
            <person name="Norbu C."/>
            <person name="Norbu N."/>
            <person name="O'donnell P."/>
            <person name="Okoawo O."/>
            <person name="O'leary S."/>
            <person name="Omotosho B."/>
            <person name="O'neill K."/>
            <person name="Osman S."/>
            <person name="Parker S."/>
            <person name="Perrin D."/>
            <person name="Phunkhang P."/>
            <person name="Piqani B."/>
            <person name="Purcell S."/>
            <person name="Rachupka T."/>
            <person name="Ramasamy U."/>
            <person name="Rameau R."/>
            <person name="Ray V."/>
            <person name="Raymond C."/>
            <person name="Retta R."/>
            <person name="Richardson S."/>
            <person name="Rise C."/>
            <person name="Rodriguez J."/>
            <person name="Rogers J."/>
            <person name="Rogov P."/>
            <person name="Rutman M."/>
            <person name="Schupbach R."/>
            <person name="Seaman C."/>
            <person name="Settipalli S."/>
            <person name="Sharpe T."/>
            <person name="Sheridan J."/>
            <person name="Sherpa N."/>
            <person name="Shi J."/>
            <person name="Smirnov S."/>
            <person name="Smith C."/>
            <person name="Sougnez C."/>
            <person name="Spencer B."/>
            <person name="Stalker J."/>
            <person name="Stange-thomann N."/>
            <person name="Stavropoulos S."/>
            <person name="Stetson K."/>
            <person name="Stone C."/>
            <person name="Stone S."/>
            <person name="Stubbs M."/>
            <person name="Talamas J."/>
            <person name="Tchuinga P."/>
            <person name="Tenzing P."/>
            <person name="Tesfaye S."/>
            <person name="Theodore J."/>
            <person name="Thoulutsang Y."/>
            <person name="Topham K."/>
            <person name="Towey S."/>
            <person name="Tsamla T."/>
            <person name="Tsomo N."/>
            <person name="Vallee D."/>
            <person name="Vassiliev H."/>
            <person name="Venkataraman V."/>
            <person name="Vinson J."/>
            <person name="Vo A."/>
            <person name="Wade C."/>
            <person name="Wang S."/>
            <person name="Wangchuk T."/>
            <person name="Wangdi T."/>
            <person name="Whittaker C."/>
            <person name="Wilkinson J."/>
            <person name="Wu Y."/>
            <person name="Wyman D."/>
            <person name="Yadav S."/>
            <person name="Yang S."/>
            <person name="Yang X."/>
            <person name="Yeager S."/>
            <person name="Yee E."/>
            <person name="Young G."/>
            <person name="Zainoun J."/>
            <person name="Zembeck L."/>
            <person name="Zimmer A."/>
            <person name="Zody M."/>
            <person name="Lander E."/>
        </authorList>
    </citation>
    <scope>NUCLEOTIDE SEQUENCE [LARGE SCALE GENOMIC DNA]</scope>
</reference>
<protein>
    <submittedName>
        <fullName evidence="2">Uncharacterized protein</fullName>
    </submittedName>
</protein>
<name>H2YSW6_CIOSA</name>
<evidence type="ECO:0000313" key="3">
    <source>
        <dbReference type="Proteomes" id="UP000007875"/>
    </source>
</evidence>
<keyword evidence="3" id="KW-1185">Reference proteome</keyword>
<dbReference type="GeneTree" id="ENSGT00530000066697"/>
<proteinExistence type="predicted"/>
<dbReference type="AlphaFoldDB" id="H2YSW6"/>
<dbReference type="InParanoid" id="H2YSW6"/>
<reference evidence="2" key="3">
    <citation type="submission" date="2025-09" db="UniProtKB">
        <authorList>
            <consortium name="Ensembl"/>
        </authorList>
    </citation>
    <scope>IDENTIFICATION</scope>
</reference>
<sequence length="159" mass="17710">MSTFVGIRGAASELDLSKKSSHRNNGRRTGSFKNLFMNPSQDDVTSTESTPTNKNANNNRQLLRYCDVAQSPDYRTFLMMRRPPTKIPRRFSDDYDSAESDTSDCSSDDCVVSVETENNLQHVSPNPRTSNGGPTESPPPNKEIHISKRNSDKALAQLN</sequence>
<feature type="compositionally biased region" description="Polar residues" evidence="1">
    <location>
        <begin position="118"/>
        <end position="134"/>
    </location>
</feature>
<reference evidence="2" key="2">
    <citation type="submission" date="2025-08" db="UniProtKB">
        <authorList>
            <consortium name="Ensembl"/>
        </authorList>
    </citation>
    <scope>IDENTIFICATION</scope>
</reference>
<feature type="compositionally biased region" description="Polar residues" evidence="1">
    <location>
        <begin position="27"/>
        <end position="61"/>
    </location>
</feature>
<dbReference type="Proteomes" id="UP000007875">
    <property type="component" value="Unassembled WGS sequence"/>
</dbReference>
<organism evidence="2 3">
    <name type="scientific">Ciona savignyi</name>
    <name type="common">Pacific transparent sea squirt</name>
    <dbReference type="NCBI Taxonomy" id="51511"/>
    <lineage>
        <taxon>Eukaryota</taxon>
        <taxon>Metazoa</taxon>
        <taxon>Chordata</taxon>
        <taxon>Tunicata</taxon>
        <taxon>Ascidiacea</taxon>
        <taxon>Phlebobranchia</taxon>
        <taxon>Cionidae</taxon>
        <taxon>Ciona</taxon>
    </lineage>
</organism>
<evidence type="ECO:0000313" key="2">
    <source>
        <dbReference type="Ensembl" id="ENSCSAVP00000008426.1"/>
    </source>
</evidence>
<feature type="compositionally biased region" description="Basic and acidic residues" evidence="1">
    <location>
        <begin position="142"/>
        <end position="152"/>
    </location>
</feature>